<keyword evidence="1" id="KW-1133">Transmembrane helix</keyword>
<reference evidence="3" key="1">
    <citation type="submission" date="2017-09" db="EMBL/GenBank/DDBJ databases">
        <title>Depth-based differentiation of microbial function through sediment-hosted aquifers and enrichment of novel symbionts in the deep terrestrial subsurface.</title>
        <authorList>
            <person name="Probst A.J."/>
            <person name="Ladd B."/>
            <person name="Jarett J.K."/>
            <person name="Geller-Mcgrath D.E."/>
            <person name="Sieber C.M.K."/>
            <person name="Emerson J.B."/>
            <person name="Anantharaman K."/>
            <person name="Thomas B.C."/>
            <person name="Malmstrom R."/>
            <person name="Stieglmeier M."/>
            <person name="Klingl A."/>
            <person name="Woyke T."/>
            <person name="Ryan C.M."/>
            <person name="Banfield J.F."/>
        </authorList>
    </citation>
    <scope>NUCLEOTIDE SEQUENCE [LARGE SCALE GENOMIC DNA]</scope>
</reference>
<protein>
    <recommendedName>
        <fullName evidence="4">Helix-turn-helix domain-containing protein</fullName>
    </recommendedName>
</protein>
<name>A0A2J0MDM3_9BACT</name>
<dbReference type="EMBL" id="PFOX01000038">
    <property type="protein sequence ID" value="PIZ85710.1"/>
    <property type="molecule type" value="Genomic_DNA"/>
</dbReference>
<evidence type="ECO:0008006" key="4">
    <source>
        <dbReference type="Google" id="ProtNLM"/>
    </source>
</evidence>
<gene>
    <name evidence="2" type="ORF">COX94_02165</name>
</gene>
<evidence type="ECO:0000313" key="3">
    <source>
        <dbReference type="Proteomes" id="UP000229132"/>
    </source>
</evidence>
<feature type="transmembrane region" description="Helical" evidence="1">
    <location>
        <begin position="77"/>
        <end position="97"/>
    </location>
</feature>
<organism evidence="2 3">
    <name type="scientific">Candidatus Nomurabacteria bacterium CG_4_10_14_0_2_um_filter_33_9</name>
    <dbReference type="NCBI Taxonomy" id="1974728"/>
    <lineage>
        <taxon>Bacteria</taxon>
        <taxon>Candidatus Nomuraibacteriota</taxon>
    </lineage>
</organism>
<evidence type="ECO:0000256" key="1">
    <source>
        <dbReference type="SAM" id="Phobius"/>
    </source>
</evidence>
<sequence length="119" mass="13771">MENIKKIISLNQASKITGYHSDYLSALIRKKEIKGEKIGGNWFTTEEEIKEYIFKQKIRHKKFAIGDFLSQKRTKKIFIVTGILFLGFLLIGIYLYGKNNKVILEEGKKTLSSEVEIIN</sequence>
<comment type="caution">
    <text evidence="2">The sequence shown here is derived from an EMBL/GenBank/DDBJ whole genome shotgun (WGS) entry which is preliminary data.</text>
</comment>
<evidence type="ECO:0000313" key="2">
    <source>
        <dbReference type="EMBL" id="PIZ85710.1"/>
    </source>
</evidence>
<dbReference type="AlphaFoldDB" id="A0A2J0MDM3"/>
<accession>A0A2J0MDM3</accession>
<keyword evidence="1" id="KW-0472">Membrane</keyword>
<proteinExistence type="predicted"/>
<dbReference type="Proteomes" id="UP000229132">
    <property type="component" value="Unassembled WGS sequence"/>
</dbReference>
<keyword evidence="1" id="KW-0812">Transmembrane</keyword>